<reference evidence="1 2" key="1">
    <citation type="journal article" date="2020" name="ISME J.">
        <title>Uncovering the hidden diversity of litter-decomposition mechanisms in mushroom-forming fungi.</title>
        <authorList>
            <person name="Floudas D."/>
            <person name="Bentzer J."/>
            <person name="Ahren D."/>
            <person name="Johansson T."/>
            <person name="Persson P."/>
            <person name="Tunlid A."/>
        </authorList>
    </citation>
    <scope>NUCLEOTIDE SEQUENCE [LARGE SCALE GENOMIC DNA]</scope>
    <source>
        <strain evidence="1 2">CBS 291.85</strain>
    </source>
</reference>
<dbReference type="Proteomes" id="UP000559256">
    <property type="component" value="Unassembled WGS sequence"/>
</dbReference>
<evidence type="ECO:0000313" key="2">
    <source>
        <dbReference type="Proteomes" id="UP000559256"/>
    </source>
</evidence>
<proteinExistence type="predicted"/>
<sequence>MDCSAPRKEEANGTFSGARCSGCFGESSTQYHVDDPEISCLLSTEPIASTSTDIQSTFRIQPSGTKIGLTLSFDSLVLRERIKDKEIQSNRRRLLGSVINVVPVIVVEPETPRQGKGRAWSWQLTFIVFDIVVFNPKVNLRIHDQ</sequence>
<keyword evidence="2" id="KW-1185">Reference proteome</keyword>
<organism evidence="1 2">
    <name type="scientific">Tetrapyrgos nigripes</name>
    <dbReference type="NCBI Taxonomy" id="182062"/>
    <lineage>
        <taxon>Eukaryota</taxon>
        <taxon>Fungi</taxon>
        <taxon>Dikarya</taxon>
        <taxon>Basidiomycota</taxon>
        <taxon>Agaricomycotina</taxon>
        <taxon>Agaricomycetes</taxon>
        <taxon>Agaricomycetidae</taxon>
        <taxon>Agaricales</taxon>
        <taxon>Marasmiineae</taxon>
        <taxon>Marasmiaceae</taxon>
        <taxon>Tetrapyrgos</taxon>
    </lineage>
</organism>
<gene>
    <name evidence="1" type="ORF">D9758_018751</name>
</gene>
<protein>
    <submittedName>
        <fullName evidence="1">Uncharacterized protein</fullName>
    </submittedName>
</protein>
<accession>A0A8H5EYZ3</accession>
<name>A0A8H5EYZ3_9AGAR</name>
<evidence type="ECO:0000313" key="1">
    <source>
        <dbReference type="EMBL" id="KAF5317442.1"/>
    </source>
</evidence>
<dbReference type="AlphaFoldDB" id="A0A8H5EYZ3"/>
<dbReference type="EMBL" id="JAACJM010000484">
    <property type="protein sequence ID" value="KAF5317442.1"/>
    <property type="molecule type" value="Genomic_DNA"/>
</dbReference>
<comment type="caution">
    <text evidence="1">The sequence shown here is derived from an EMBL/GenBank/DDBJ whole genome shotgun (WGS) entry which is preliminary data.</text>
</comment>